<dbReference type="STRING" id="1231339.Abci_003_024"/>
<organism evidence="11 13">
    <name type="scientific">Acetobacter cibinongensis</name>
    <dbReference type="NCBI Taxonomy" id="146475"/>
    <lineage>
        <taxon>Bacteria</taxon>
        <taxon>Pseudomonadati</taxon>
        <taxon>Pseudomonadota</taxon>
        <taxon>Alphaproteobacteria</taxon>
        <taxon>Acetobacterales</taxon>
        <taxon>Acetobacteraceae</taxon>
        <taxon>Acetobacter</taxon>
    </lineage>
</organism>
<dbReference type="InterPro" id="IPR006419">
    <property type="entry name" value="NMN_transpt_PnuC"/>
</dbReference>
<keyword evidence="8 10" id="KW-1133">Transmembrane helix</keyword>
<dbReference type="GO" id="GO:0005886">
    <property type="term" value="C:plasma membrane"/>
    <property type="evidence" value="ECO:0007669"/>
    <property type="project" value="UniProtKB-SubCell"/>
</dbReference>
<evidence type="ECO:0000256" key="2">
    <source>
        <dbReference type="ARBA" id="ARBA00004651"/>
    </source>
</evidence>
<feature type="transmembrane region" description="Helical" evidence="10">
    <location>
        <begin position="162"/>
        <end position="179"/>
    </location>
</feature>
<feature type="transmembrane region" description="Helical" evidence="10">
    <location>
        <begin position="47"/>
        <end position="65"/>
    </location>
</feature>
<dbReference type="Proteomes" id="UP000321891">
    <property type="component" value="Unassembled WGS sequence"/>
</dbReference>
<evidence type="ECO:0000256" key="6">
    <source>
        <dbReference type="ARBA" id="ARBA00022475"/>
    </source>
</evidence>
<dbReference type="PANTHER" id="PTHR36122:SF2">
    <property type="entry name" value="NICOTINAMIDE RIBOSIDE TRANSPORTER PNUC"/>
    <property type="match status" value="1"/>
</dbReference>
<evidence type="ECO:0000313" key="12">
    <source>
        <dbReference type="EMBL" id="GEL59010.1"/>
    </source>
</evidence>
<comment type="function">
    <text evidence="1">Required for nicotinamide riboside transport across the inner membrane.</text>
</comment>
<dbReference type="Pfam" id="PF04973">
    <property type="entry name" value="NMN_transporter"/>
    <property type="match status" value="1"/>
</dbReference>
<gene>
    <name evidence="12" type="primary">pnuC</name>
    <name evidence="11" type="ORF">Abci_003_024</name>
    <name evidence="12" type="ORF">ACI01nite_16120</name>
</gene>
<keyword evidence="14" id="KW-1185">Reference proteome</keyword>
<dbReference type="EMBL" id="BAMV01000003">
    <property type="protein sequence ID" value="GAN59261.1"/>
    <property type="molecule type" value="Genomic_DNA"/>
</dbReference>
<keyword evidence="9 10" id="KW-0472">Membrane</keyword>
<sequence>MTALETVSAALSALGVWLTGRRAMACWPVMSLASVLYGVVFWQAHLYADMALQGVFAALSLYGWWRWLRGVQTDGAVYIVPLKNMLFWSGLFVAALGGLVGGYALQTLTDDPMPLLDALLSAYSILAQVWMARRHSACWWLWGVIDAAYTVMFTIRGLYLTAVLYAVFVVLAVAGWRAWRHAGVKPVRKNT</sequence>
<comment type="similarity">
    <text evidence="3">Belongs to the nicotinamide ribonucleoside (NR) uptake permease (TC 4.B.1) family.</text>
</comment>
<accession>A0A6N3SNU2</accession>
<evidence type="ECO:0000313" key="13">
    <source>
        <dbReference type="Proteomes" id="UP000032671"/>
    </source>
</evidence>
<evidence type="ECO:0000256" key="8">
    <source>
        <dbReference type="ARBA" id="ARBA00022989"/>
    </source>
</evidence>
<dbReference type="Proteomes" id="UP000032671">
    <property type="component" value="Unassembled WGS sequence"/>
</dbReference>
<evidence type="ECO:0000313" key="14">
    <source>
        <dbReference type="Proteomes" id="UP000321891"/>
    </source>
</evidence>
<evidence type="ECO:0000256" key="3">
    <source>
        <dbReference type="ARBA" id="ARBA00006669"/>
    </source>
</evidence>
<comment type="subcellular location">
    <subcellularLocation>
        <location evidence="2">Cell membrane</location>
        <topology evidence="2">Multi-pass membrane protein</topology>
    </subcellularLocation>
</comment>
<proteinExistence type="inferred from homology"/>
<protein>
    <recommendedName>
        <fullName evidence="4">Nicotinamide riboside transporter PnuC</fullName>
    </recommendedName>
</protein>
<reference evidence="11 13" key="1">
    <citation type="submission" date="2012-11" db="EMBL/GenBank/DDBJ databases">
        <title>Whole genome sequence of Acetobacter cibinongensis 4H-1.</title>
        <authorList>
            <person name="Azuma Y."/>
            <person name="Higashiura N."/>
            <person name="Hirakawa H."/>
            <person name="Matsushita K."/>
        </authorList>
    </citation>
    <scope>NUCLEOTIDE SEQUENCE [LARGE SCALE GENOMIC DNA]</scope>
    <source>
        <strain evidence="11 13">4H-1</strain>
    </source>
</reference>
<dbReference type="RefSeq" id="WP_048837366.1">
    <property type="nucleotide sequence ID" value="NZ_BAMV01000003.1"/>
</dbReference>
<reference evidence="12 14" key="2">
    <citation type="submission" date="2019-07" db="EMBL/GenBank/DDBJ databases">
        <title>Whole genome shotgun sequence of Acetobacter cibinongensis NBRC 16605.</title>
        <authorList>
            <person name="Hosoyama A."/>
            <person name="Uohara A."/>
            <person name="Ohji S."/>
            <person name="Ichikawa N."/>
        </authorList>
    </citation>
    <scope>NUCLEOTIDE SEQUENCE [LARGE SCALE GENOMIC DNA]</scope>
    <source>
        <strain evidence="12 14">NBRC 16605</strain>
    </source>
</reference>
<evidence type="ECO:0000256" key="10">
    <source>
        <dbReference type="SAM" id="Phobius"/>
    </source>
</evidence>
<comment type="caution">
    <text evidence="11">The sequence shown here is derived from an EMBL/GenBank/DDBJ whole genome shotgun (WGS) entry which is preliminary data.</text>
</comment>
<keyword evidence="12" id="KW-0032">Aminotransferase</keyword>
<dbReference type="NCBIfam" id="TIGR01528">
    <property type="entry name" value="NMN_trans_PnuC"/>
    <property type="match status" value="1"/>
</dbReference>
<keyword evidence="5" id="KW-0813">Transport</keyword>
<dbReference type="GO" id="GO:0008483">
    <property type="term" value="F:transaminase activity"/>
    <property type="evidence" value="ECO:0007669"/>
    <property type="project" value="UniProtKB-KW"/>
</dbReference>
<evidence type="ECO:0000313" key="11">
    <source>
        <dbReference type="EMBL" id="GAN59261.1"/>
    </source>
</evidence>
<feature type="transmembrane region" description="Helical" evidence="10">
    <location>
        <begin position="86"/>
        <end position="106"/>
    </location>
</feature>
<accession>A0A0D6N169</accession>
<evidence type="ECO:0000256" key="7">
    <source>
        <dbReference type="ARBA" id="ARBA00022692"/>
    </source>
</evidence>
<evidence type="ECO:0000256" key="1">
    <source>
        <dbReference type="ARBA" id="ARBA00002672"/>
    </source>
</evidence>
<dbReference type="GO" id="GO:0034257">
    <property type="term" value="F:nicotinamide riboside transmembrane transporter activity"/>
    <property type="evidence" value="ECO:0007669"/>
    <property type="project" value="InterPro"/>
</dbReference>
<evidence type="ECO:0000256" key="5">
    <source>
        <dbReference type="ARBA" id="ARBA00022448"/>
    </source>
</evidence>
<dbReference type="EMBL" id="BJVU01000006">
    <property type="protein sequence ID" value="GEL59010.1"/>
    <property type="molecule type" value="Genomic_DNA"/>
</dbReference>
<evidence type="ECO:0000256" key="4">
    <source>
        <dbReference type="ARBA" id="ARBA00017522"/>
    </source>
</evidence>
<name>A0A0D6N169_9PROT</name>
<keyword evidence="6" id="KW-1003">Cell membrane</keyword>
<keyword evidence="7 10" id="KW-0812">Transmembrane</keyword>
<dbReference type="AlphaFoldDB" id="A0A0D6N169"/>
<evidence type="ECO:0000256" key="9">
    <source>
        <dbReference type="ARBA" id="ARBA00023136"/>
    </source>
</evidence>
<dbReference type="PANTHER" id="PTHR36122">
    <property type="entry name" value="NICOTINAMIDE RIBOSIDE TRANSPORTER PNUC"/>
    <property type="match status" value="1"/>
</dbReference>
<keyword evidence="12" id="KW-0808">Transferase</keyword>